<dbReference type="NCBIfam" id="TIGR04416">
    <property type="entry name" value="group_II_RT_mat"/>
    <property type="match status" value="1"/>
</dbReference>
<keyword evidence="3" id="KW-1185">Reference proteome</keyword>
<name>E4NF20_KITSK</name>
<dbReference type="PANTHER" id="PTHR34047">
    <property type="entry name" value="NUCLEAR INTRON MATURASE 1, MITOCHONDRIAL-RELATED"/>
    <property type="match status" value="1"/>
</dbReference>
<dbReference type="InterPro" id="IPR002711">
    <property type="entry name" value="HNH"/>
</dbReference>
<dbReference type="InterPro" id="IPR025960">
    <property type="entry name" value="RVT_N"/>
</dbReference>
<evidence type="ECO:0000313" key="2">
    <source>
        <dbReference type="EMBL" id="BAJ30100.1"/>
    </source>
</evidence>
<dbReference type="GO" id="GO:0004519">
    <property type="term" value="F:endonuclease activity"/>
    <property type="evidence" value="ECO:0007669"/>
    <property type="project" value="InterPro"/>
</dbReference>
<proteinExistence type="predicted"/>
<dbReference type="HOGENOM" id="CLU_013584_15_4_11"/>
<dbReference type="Proteomes" id="UP000007076">
    <property type="component" value="Chromosome"/>
</dbReference>
<dbReference type="STRING" id="452652.KSE_43160"/>
<dbReference type="EMBL" id="AP010968">
    <property type="protein sequence ID" value="BAJ30100.1"/>
    <property type="molecule type" value="Genomic_DNA"/>
</dbReference>
<evidence type="ECO:0000313" key="3">
    <source>
        <dbReference type="Proteomes" id="UP000007076"/>
    </source>
</evidence>
<dbReference type="CDD" id="cd00085">
    <property type="entry name" value="HNHc"/>
    <property type="match status" value="1"/>
</dbReference>
<protein>
    <submittedName>
        <fullName evidence="2">Putative group II intron-encoded protein</fullName>
    </submittedName>
</protein>
<reference evidence="2 3" key="1">
    <citation type="journal article" date="2010" name="DNA Res.">
        <title>Genome sequence of Kitasatospora setae NBRC 14216T: an evolutionary snapshot of the family Streptomycetaceae.</title>
        <authorList>
            <person name="Ichikawa N."/>
            <person name="Oguchi A."/>
            <person name="Ikeda H."/>
            <person name="Ishikawa J."/>
            <person name="Kitani S."/>
            <person name="Watanabe Y."/>
            <person name="Nakamura S."/>
            <person name="Katano Y."/>
            <person name="Kishi E."/>
            <person name="Sasagawa M."/>
            <person name="Ankai A."/>
            <person name="Fukui S."/>
            <person name="Hashimoto Y."/>
            <person name="Kamata S."/>
            <person name="Otoguro M."/>
            <person name="Tanikawa S."/>
            <person name="Nihira T."/>
            <person name="Horinouchi S."/>
            <person name="Ohnishi Y."/>
            <person name="Hayakawa M."/>
            <person name="Kuzuyama T."/>
            <person name="Arisawa A."/>
            <person name="Nomoto F."/>
            <person name="Miura H."/>
            <person name="Takahashi Y."/>
            <person name="Fujita N."/>
        </authorList>
    </citation>
    <scope>NUCLEOTIDE SEQUENCE [LARGE SCALE GENOMIC DNA]</scope>
    <source>
        <strain evidence="3">ATCC 33774 / DSM 43861 / JCM 3304 / KCC A-0304 / NBRC 14216 / KM-6054</strain>
    </source>
</reference>
<feature type="domain" description="Reverse transcriptase" evidence="1">
    <location>
        <begin position="94"/>
        <end position="328"/>
    </location>
</feature>
<dbReference type="eggNOG" id="COG3344">
    <property type="taxonomic scope" value="Bacteria"/>
</dbReference>
<dbReference type="Pfam" id="PF00078">
    <property type="entry name" value="RVT_1"/>
    <property type="match status" value="1"/>
</dbReference>
<dbReference type="InterPro" id="IPR030931">
    <property type="entry name" value="Group_II_RT_mat"/>
</dbReference>
<dbReference type="Gene3D" id="1.10.30.50">
    <property type="match status" value="1"/>
</dbReference>
<accession>E4NF20</accession>
<dbReference type="AlphaFoldDB" id="E4NF20"/>
<sequence length="576" mass="65976">MGPSMNGTEGDAEFWHSIDWRQEEESVKRLRQRIYRAARAGNLKQVRNLQKLMLRSRANTLTSVRRVTQQSTGKKTAGIDGVTALDPEKRGRLARQVIAVAEIPATPVKRVHIPKANGRTRPLGIPVIRDRVHQARVKNALEPEWEARFEGRSYGFRPGRNCQDAIESIFKVIAKKDCRRPWVLDADLSAAFDRISHQHLMDSLGLFPGREQVRGWLRAGVMEQGTFAHTVEGTPQGGVISPLLLNVALHGMGDAIGANLPTGGKHMASPALVRYADDFVVLCGTKEEAEDRRGELAEWLAPRGLSFNEEKTRVVHLDEGFDFLGFNVRKYNDKAIIKPSKDAVQRARKRIKETIRRHRGQPAENLVDKLNPYVRGWSTYYRHVISKETFGNLDTYTYWALRRWALYCHPNKTGRWIRERYWGQHRKGRNDRWVFGNSDRHLTKFSWTPIVRHIAVKGDSSRDDPALEDYWRNRARKRMPSVESKRILAMADRQKGLCPRCGQDLIEGAGYDPDDVRDWARWFTASYRGVHVHHLTYRSKGGSDHPSNLELIHTLCHRQLHAGDRRKDLNSGQKPA</sequence>
<dbReference type="InterPro" id="IPR051083">
    <property type="entry name" value="GrpII_Intron_Splice-Mob/Def"/>
</dbReference>
<dbReference type="InterPro" id="IPR003615">
    <property type="entry name" value="HNH_nuc"/>
</dbReference>
<dbReference type="SUPFAM" id="SSF56672">
    <property type="entry name" value="DNA/RNA polymerases"/>
    <property type="match status" value="1"/>
</dbReference>
<evidence type="ECO:0000259" key="1">
    <source>
        <dbReference type="PROSITE" id="PS50878"/>
    </source>
</evidence>
<dbReference type="InterPro" id="IPR013597">
    <property type="entry name" value="Mat_intron_G2"/>
</dbReference>
<dbReference type="GO" id="GO:0003676">
    <property type="term" value="F:nucleic acid binding"/>
    <property type="evidence" value="ECO:0007669"/>
    <property type="project" value="InterPro"/>
</dbReference>
<dbReference type="InterPro" id="IPR043502">
    <property type="entry name" value="DNA/RNA_pol_sf"/>
</dbReference>
<dbReference type="PROSITE" id="PS50878">
    <property type="entry name" value="RT_POL"/>
    <property type="match status" value="1"/>
</dbReference>
<organism evidence="2 3">
    <name type="scientific">Kitasatospora setae (strain ATCC 33774 / DSM 43861 / JCM 3304 / KCC A-0304 / NBRC 14216 / KM-6054)</name>
    <name type="common">Streptomyces setae</name>
    <dbReference type="NCBI Taxonomy" id="452652"/>
    <lineage>
        <taxon>Bacteria</taxon>
        <taxon>Bacillati</taxon>
        <taxon>Actinomycetota</taxon>
        <taxon>Actinomycetes</taxon>
        <taxon>Kitasatosporales</taxon>
        <taxon>Streptomycetaceae</taxon>
        <taxon>Kitasatospora</taxon>
    </lineage>
</organism>
<dbReference type="Pfam" id="PF08388">
    <property type="entry name" value="GIIM"/>
    <property type="match status" value="1"/>
</dbReference>
<dbReference type="GO" id="GO:0008270">
    <property type="term" value="F:zinc ion binding"/>
    <property type="evidence" value="ECO:0007669"/>
    <property type="project" value="InterPro"/>
</dbReference>
<dbReference type="InterPro" id="IPR000477">
    <property type="entry name" value="RT_dom"/>
</dbReference>
<dbReference type="KEGG" id="ksk:KSE_43160"/>
<gene>
    <name evidence="2" type="ordered locus">KSE_43160</name>
</gene>
<dbReference type="CDD" id="cd01651">
    <property type="entry name" value="RT_G2_intron"/>
    <property type="match status" value="1"/>
</dbReference>
<dbReference type="eggNOG" id="COG1403">
    <property type="taxonomic scope" value="Bacteria"/>
</dbReference>
<dbReference type="Pfam" id="PF13655">
    <property type="entry name" value="RVT_N"/>
    <property type="match status" value="1"/>
</dbReference>
<dbReference type="PANTHER" id="PTHR34047:SF10">
    <property type="entry name" value="GROUP II INTRON-ASSOCIATED OPEN READING FRAME"/>
    <property type="match status" value="1"/>
</dbReference>
<dbReference type="Pfam" id="PF01844">
    <property type="entry name" value="HNH"/>
    <property type="match status" value="1"/>
</dbReference>